<dbReference type="GO" id="GO:0000703">
    <property type="term" value="F:oxidized pyrimidine nucleobase lesion DNA N-glycosylase activity"/>
    <property type="evidence" value="ECO:0007669"/>
    <property type="project" value="TreeGrafter"/>
</dbReference>
<dbReference type="EMBL" id="CAVLEF010000140">
    <property type="protein sequence ID" value="CAK1552256.1"/>
    <property type="molecule type" value="Genomic_DNA"/>
</dbReference>
<comment type="caution">
    <text evidence="9">The sequence shown here is derived from an EMBL/GenBank/DDBJ whole genome shotgun (WGS) entry which is preliminary data.</text>
</comment>
<dbReference type="FunFam" id="3.40.470.10:FF:000005">
    <property type="entry name" value="Single-strand selective monofunctional uracil DNA glycosylase"/>
    <property type="match status" value="1"/>
</dbReference>
<dbReference type="GO" id="GO:0006284">
    <property type="term" value="P:base-excision repair"/>
    <property type="evidence" value="ECO:0007669"/>
    <property type="project" value="InterPro"/>
</dbReference>
<dbReference type="GO" id="GO:0017065">
    <property type="term" value="F:single-strand selective uracil DNA N-glycosylase activity"/>
    <property type="evidence" value="ECO:0007669"/>
    <property type="project" value="InterPro"/>
</dbReference>
<evidence type="ECO:0000256" key="5">
    <source>
        <dbReference type="ARBA" id="ARBA00023125"/>
    </source>
</evidence>
<evidence type="ECO:0000313" key="10">
    <source>
        <dbReference type="Proteomes" id="UP001497472"/>
    </source>
</evidence>
<evidence type="ECO:0000256" key="4">
    <source>
        <dbReference type="ARBA" id="ARBA00022801"/>
    </source>
</evidence>
<dbReference type="InterPro" id="IPR039134">
    <property type="entry name" value="SMUG1"/>
</dbReference>
<evidence type="ECO:0000313" key="9">
    <source>
        <dbReference type="EMBL" id="CAK1552256.1"/>
    </source>
</evidence>
<organism evidence="9 10">
    <name type="scientific">Leptosia nina</name>
    <dbReference type="NCBI Taxonomy" id="320188"/>
    <lineage>
        <taxon>Eukaryota</taxon>
        <taxon>Metazoa</taxon>
        <taxon>Ecdysozoa</taxon>
        <taxon>Arthropoda</taxon>
        <taxon>Hexapoda</taxon>
        <taxon>Insecta</taxon>
        <taxon>Pterygota</taxon>
        <taxon>Neoptera</taxon>
        <taxon>Endopterygota</taxon>
        <taxon>Lepidoptera</taxon>
        <taxon>Glossata</taxon>
        <taxon>Ditrysia</taxon>
        <taxon>Papilionoidea</taxon>
        <taxon>Pieridae</taxon>
        <taxon>Pierinae</taxon>
        <taxon>Leptosia</taxon>
    </lineage>
</organism>
<feature type="domain" description="Uracil-DNA glycosylase-like" evidence="8">
    <location>
        <begin position="67"/>
        <end position="251"/>
    </location>
</feature>
<evidence type="ECO:0000256" key="3">
    <source>
        <dbReference type="ARBA" id="ARBA00022763"/>
    </source>
</evidence>
<evidence type="ECO:0000259" key="8">
    <source>
        <dbReference type="Pfam" id="PF03167"/>
    </source>
</evidence>
<keyword evidence="3" id="KW-0227">DNA damage</keyword>
<keyword evidence="10" id="KW-1185">Reference proteome</keyword>
<comment type="subcellular location">
    <subcellularLocation>
        <location evidence="1">Nucleus</location>
    </subcellularLocation>
</comment>
<dbReference type="PANTHER" id="PTHR13235:SF2">
    <property type="entry name" value="SINGLE-STRAND SELECTIVE MONOFUNCTIONAL URACIL DNA GLYCOSYLASE"/>
    <property type="match status" value="1"/>
</dbReference>
<evidence type="ECO:0000256" key="7">
    <source>
        <dbReference type="ARBA" id="ARBA00023242"/>
    </source>
</evidence>
<dbReference type="AlphaFoldDB" id="A0AAV1JVR5"/>
<dbReference type="GO" id="GO:0003677">
    <property type="term" value="F:DNA binding"/>
    <property type="evidence" value="ECO:0007669"/>
    <property type="project" value="UniProtKB-KW"/>
</dbReference>
<dbReference type="InterPro" id="IPR005122">
    <property type="entry name" value="Uracil-DNA_glycosylase-like"/>
</dbReference>
<dbReference type="Gene3D" id="3.40.470.10">
    <property type="entry name" value="Uracil-DNA glycosylase-like domain"/>
    <property type="match status" value="1"/>
</dbReference>
<keyword evidence="5" id="KW-0238">DNA-binding</keyword>
<comment type="similarity">
    <text evidence="2">Belongs to the uracil-DNA glycosylase (UDG) superfamily. SMUG1 family.</text>
</comment>
<dbReference type="CDD" id="cd19374">
    <property type="entry name" value="UDG-F3_SMUG1-like"/>
    <property type="match status" value="1"/>
</dbReference>
<dbReference type="GO" id="GO:0005634">
    <property type="term" value="C:nucleus"/>
    <property type="evidence" value="ECO:0007669"/>
    <property type="project" value="UniProtKB-SubCell"/>
</dbReference>
<evidence type="ECO:0000256" key="1">
    <source>
        <dbReference type="ARBA" id="ARBA00004123"/>
    </source>
</evidence>
<reference evidence="9 10" key="1">
    <citation type="submission" date="2023-11" db="EMBL/GenBank/DDBJ databases">
        <authorList>
            <person name="Okamura Y."/>
        </authorList>
    </citation>
    <scope>NUCLEOTIDE SEQUENCE [LARGE SCALE GENOMIC DNA]</scope>
</reference>
<keyword evidence="6" id="KW-0234">DNA repair</keyword>
<dbReference type="InterPro" id="IPR036895">
    <property type="entry name" value="Uracil-DNA_glycosylase-like_sf"/>
</dbReference>
<dbReference type="PANTHER" id="PTHR13235">
    <property type="entry name" value="SINGLE-STRAND SELECTIVE MONOFUNCTIONAL URACIL DNA GLYCOSYLASE"/>
    <property type="match status" value="1"/>
</dbReference>
<dbReference type="SUPFAM" id="SSF52141">
    <property type="entry name" value="Uracil-DNA glycosylase-like"/>
    <property type="match status" value="1"/>
</dbReference>
<dbReference type="Pfam" id="PF03167">
    <property type="entry name" value="UDG"/>
    <property type="match status" value="1"/>
</dbReference>
<accession>A0AAV1JVR5</accession>
<name>A0AAV1JVR5_9NEOP</name>
<proteinExistence type="inferred from homology"/>
<gene>
    <name evidence="9" type="ORF">LNINA_LOCUS11316</name>
</gene>
<sequence length="272" mass="31344">MSAEIVSAFFTSQDEEEEENDTLCDEFLSLIDKYNESLSKLKLPDTITHIYNPTLYARHTFEMYVSKYCNTKKKIMFFGMNPGPWGMSQTGVPFGEVSSVRDWLGIKGPVEKPLEENDARPITGFDCTRTEVSGKRFWGLFMKLCGTPDNFFKTSFVYNYINQQWMNSRGCNITPGDFKMSEMEQLYKTGDLVLANVLRLYEVETVVAIGRFCLLRAQKAISEYILLRNVKVVYLPHPSPRVVNNNNWEEKALACLKSNNLLQYYCNDLNPE</sequence>
<protein>
    <recommendedName>
        <fullName evidence="8">Uracil-DNA glycosylase-like domain-containing protein</fullName>
    </recommendedName>
</protein>
<evidence type="ECO:0000256" key="6">
    <source>
        <dbReference type="ARBA" id="ARBA00023204"/>
    </source>
</evidence>
<keyword evidence="7" id="KW-0539">Nucleus</keyword>
<dbReference type="Proteomes" id="UP001497472">
    <property type="component" value="Unassembled WGS sequence"/>
</dbReference>
<evidence type="ECO:0000256" key="2">
    <source>
        <dbReference type="ARBA" id="ARBA00007889"/>
    </source>
</evidence>
<keyword evidence="4" id="KW-0378">Hydrolase</keyword>